<feature type="region of interest" description="Disordered" evidence="1">
    <location>
        <begin position="372"/>
        <end position="392"/>
    </location>
</feature>
<keyword evidence="4" id="KW-1185">Reference proteome</keyword>
<reference evidence="3" key="2">
    <citation type="submission" date="2025-05" db="UniProtKB">
        <authorList>
            <consortium name="EnsemblMetazoa"/>
        </authorList>
    </citation>
    <scope>IDENTIFICATION</scope>
</reference>
<protein>
    <recommendedName>
        <fullName evidence="2">Retrotransposon gag domain-containing protein</fullName>
    </recommendedName>
</protein>
<dbReference type="InterPro" id="IPR005162">
    <property type="entry name" value="Retrotrans_gag_dom"/>
</dbReference>
<name>A0ABM5J2A1_DRORH</name>
<feature type="region of interest" description="Disordered" evidence="1">
    <location>
        <begin position="267"/>
        <end position="319"/>
    </location>
</feature>
<feature type="compositionally biased region" description="Basic and acidic residues" evidence="1">
    <location>
        <begin position="48"/>
        <end position="62"/>
    </location>
</feature>
<dbReference type="Proteomes" id="UP001652680">
    <property type="component" value="Unassembled WGS sequence"/>
</dbReference>
<feature type="compositionally biased region" description="Low complexity" evidence="1">
    <location>
        <begin position="379"/>
        <end position="392"/>
    </location>
</feature>
<dbReference type="Pfam" id="PF03732">
    <property type="entry name" value="Retrotrans_gag"/>
    <property type="match status" value="1"/>
</dbReference>
<sequence>MEDKLTRSWINNCNKTQLEIYLREFDIKPETRCEDMRKQMSELIKSGAHSEETTKRLQDLAQKHARTPSPAPDGMEKNQNLLQIPDKQETSNGKPAPEPRKTDKVATMGVIRSWGEFYDGTGDPTEFISRMEELAKAYGIELDHAAGAMVILLRDCALDWWHTHPTPMPSWENFKKEFLGYYRPTDHEERAMENITRRHQGTNEPAKDYARELRKIMRFTTLTEGKKLEWVYRNSRVEFKKYAKRGECRTLAEYLQLAKEFEALQPQERTTQQTPENHWTQQQRPGNFGRQQQTSGNFGRQTRNQWRPQEQPQTLNRGITRSFSMNNRCSRCKEEEHIGQQCNNTPRIYCWICGHDGIRTIHCCRRNETAGNARGPWDQSGHPGQTPHPQQQ</sequence>
<proteinExistence type="predicted"/>
<dbReference type="GeneID" id="108043156"/>
<evidence type="ECO:0000259" key="2">
    <source>
        <dbReference type="Pfam" id="PF03732"/>
    </source>
</evidence>
<dbReference type="EnsemblMetazoa" id="XM_044457016.1">
    <property type="protein sequence ID" value="XP_044312951.1"/>
    <property type="gene ID" value="LOC108043156"/>
</dbReference>
<feature type="region of interest" description="Disordered" evidence="1">
    <location>
        <begin position="42"/>
        <end position="104"/>
    </location>
</feature>
<organism evidence="3 4">
    <name type="scientific">Drosophila rhopaloa</name>
    <name type="common">Fruit fly</name>
    <dbReference type="NCBI Taxonomy" id="1041015"/>
    <lineage>
        <taxon>Eukaryota</taxon>
        <taxon>Metazoa</taxon>
        <taxon>Ecdysozoa</taxon>
        <taxon>Arthropoda</taxon>
        <taxon>Hexapoda</taxon>
        <taxon>Insecta</taxon>
        <taxon>Pterygota</taxon>
        <taxon>Neoptera</taxon>
        <taxon>Endopterygota</taxon>
        <taxon>Diptera</taxon>
        <taxon>Brachycera</taxon>
        <taxon>Muscomorpha</taxon>
        <taxon>Ephydroidea</taxon>
        <taxon>Drosophilidae</taxon>
        <taxon>Drosophila</taxon>
        <taxon>Sophophora</taxon>
    </lineage>
</organism>
<evidence type="ECO:0000256" key="1">
    <source>
        <dbReference type="SAM" id="MobiDB-lite"/>
    </source>
</evidence>
<dbReference type="RefSeq" id="XP_044312951.1">
    <property type="nucleotide sequence ID" value="XM_044457016.1"/>
</dbReference>
<evidence type="ECO:0000313" key="3">
    <source>
        <dbReference type="EnsemblMetazoa" id="XP_044312951.1"/>
    </source>
</evidence>
<reference evidence="4" key="1">
    <citation type="journal article" date="2021" name="Elife">
        <title>Highly contiguous assemblies of 101 drosophilid genomes.</title>
        <authorList>
            <person name="Kim B.Y."/>
            <person name="Wang J.R."/>
            <person name="Miller D.E."/>
            <person name="Barmina O."/>
            <person name="Delaney E."/>
            <person name="Thompson A."/>
            <person name="Comeault A.A."/>
            <person name="Peede D."/>
            <person name="D'Agostino E.R."/>
            <person name="Pelaez J."/>
            <person name="Aguilar J.M."/>
            <person name="Haji D."/>
            <person name="Matsunaga T."/>
            <person name="Armstrong E.E."/>
            <person name="Zych M."/>
            <person name="Ogawa Y."/>
            <person name="Stamenkovic-Radak M."/>
            <person name="Jelic M."/>
            <person name="Veselinovic M.S."/>
            <person name="Tanaskovic M."/>
            <person name="Eric P."/>
            <person name="Gao J.J."/>
            <person name="Katoh T.K."/>
            <person name="Toda M.J."/>
            <person name="Watabe H."/>
            <person name="Watada M."/>
            <person name="Davis J.S."/>
            <person name="Moyle L.C."/>
            <person name="Manoli G."/>
            <person name="Bertolini E."/>
            <person name="Kostal V."/>
            <person name="Hawley R.S."/>
            <person name="Takahashi A."/>
            <person name="Jones C.D."/>
            <person name="Price D.K."/>
            <person name="Whiteman N."/>
            <person name="Kopp A."/>
            <person name="Matute D.R."/>
            <person name="Petrov D.A."/>
        </authorList>
    </citation>
    <scope>NUCLEOTIDE SEQUENCE [LARGE SCALE GENOMIC DNA]</scope>
</reference>
<evidence type="ECO:0000313" key="4">
    <source>
        <dbReference type="Proteomes" id="UP001652680"/>
    </source>
</evidence>
<feature type="compositionally biased region" description="Low complexity" evidence="1">
    <location>
        <begin position="267"/>
        <end position="276"/>
    </location>
</feature>
<accession>A0ABM5J2A1</accession>
<feature type="compositionally biased region" description="Polar residues" evidence="1">
    <location>
        <begin position="277"/>
        <end position="319"/>
    </location>
</feature>
<feature type="domain" description="Retrotransposon gag" evidence="2">
    <location>
        <begin position="150"/>
        <end position="228"/>
    </location>
</feature>